<evidence type="ECO:0000256" key="6">
    <source>
        <dbReference type="SAM" id="Phobius"/>
    </source>
</evidence>
<proteinExistence type="predicted"/>
<dbReference type="AlphaFoldDB" id="A0A2V2NJP1"/>
<dbReference type="RefSeq" id="WP_109939839.1">
    <property type="nucleotide sequence ID" value="NZ_CP176366.1"/>
</dbReference>
<dbReference type="Proteomes" id="UP000245934">
    <property type="component" value="Unassembled WGS sequence"/>
</dbReference>
<dbReference type="InterPro" id="IPR001123">
    <property type="entry name" value="LeuE-type"/>
</dbReference>
<comment type="caution">
    <text evidence="7">The sequence shown here is derived from an EMBL/GenBank/DDBJ whole genome shotgun (WGS) entry which is preliminary data.</text>
</comment>
<evidence type="ECO:0000256" key="1">
    <source>
        <dbReference type="ARBA" id="ARBA00004651"/>
    </source>
</evidence>
<dbReference type="PANTHER" id="PTHR30086:SF20">
    <property type="entry name" value="ARGININE EXPORTER PROTEIN ARGO-RELATED"/>
    <property type="match status" value="1"/>
</dbReference>
<evidence type="ECO:0000256" key="4">
    <source>
        <dbReference type="ARBA" id="ARBA00022989"/>
    </source>
</evidence>
<reference evidence="7 8" key="1">
    <citation type="submission" date="2018-05" db="EMBL/GenBank/DDBJ databases">
        <title>Draft genome of Methanospirillum stamsii Pt1.</title>
        <authorList>
            <person name="Dueholm M.S."/>
            <person name="Nielsen P.H."/>
            <person name="Bakmann L.F."/>
            <person name="Otzen D.E."/>
        </authorList>
    </citation>
    <scope>NUCLEOTIDE SEQUENCE [LARGE SCALE GENOMIC DNA]</scope>
    <source>
        <strain evidence="7 8">Pt1</strain>
    </source>
</reference>
<evidence type="ECO:0000256" key="5">
    <source>
        <dbReference type="ARBA" id="ARBA00023136"/>
    </source>
</evidence>
<evidence type="ECO:0000256" key="2">
    <source>
        <dbReference type="ARBA" id="ARBA00022475"/>
    </source>
</evidence>
<comment type="subcellular location">
    <subcellularLocation>
        <location evidence="1">Cell membrane</location>
        <topology evidence="1">Multi-pass membrane protein</topology>
    </subcellularLocation>
</comment>
<evidence type="ECO:0000313" key="7">
    <source>
        <dbReference type="EMBL" id="PWR75553.1"/>
    </source>
</evidence>
<keyword evidence="5 6" id="KW-0472">Membrane</keyword>
<gene>
    <name evidence="7" type="ORF">DLD82_04090</name>
</gene>
<dbReference type="GO" id="GO:0005886">
    <property type="term" value="C:plasma membrane"/>
    <property type="evidence" value="ECO:0007669"/>
    <property type="project" value="UniProtKB-SubCell"/>
</dbReference>
<evidence type="ECO:0000256" key="3">
    <source>
        <dbReference type="ARBA" id="ARBA00022692"/>
    </source>
</evidence>
<dbReference type="Pfam" id="PF01810">
    <property type="entry name" value="LysE"/>
    <property type="match status" value="1"/>
</dbReference>
<name>A0A2V2NJP1_9EURY</name>
<feature type="transmembrane region" description="Helical" evidence="6">
    <location>
        <begin position="114"/>
        <end position="138"/>
    </location>
</feature>
<dbReference type="OrthoDB" id="266664at2157"/>
<dbReference type="GeneID" id="97610286"/>
<organism evidence="7 8">
    <name type="scientific">Methanospirillum stamsii</name>
    <dbReference type="NCBI Taxonomy" id="1277351"/>
    <lineage>
        <taxon>Archaea</taxon>
        <taxon>Methanobacteriati</taxon>
        <taxon>Methanobacteriota</taxon>
        <taxon>Stenosarchaea group</taxon>
        <taxon>Methanomicrobia</taxon>
        <taxon>Methanomicrobiales</taxon>
        <taxon>Methanospirillaceae</taxon>
        <taxon>Methanospirillum</taxon>
    </lineage>
</organism>
<dbReference type="EMBL" id="QGMZ01000009">
    <property type="protein sequence ID" value="PWR75553.1"/>
    <property type="molecule type" value="Genomic_DNA"/>
</dbReference>
<protein>
    <submittedName>
        <fullName evidence="7">Lysine transporter LysE</fullName>
    </submittedName>
</protein>
<dbReference type="GO" id="GO:0015171">
    <property type="term" value="F:amino acid transmembrane transporter activity"/>
    <property type="evidence" value="ECO:0007669"/>
    <property type="project" value="TreeGrafter"/>
</dbReference>
<keyword evidence="8" id="KW-1185">Reference proteome</keyword>
<keyword evidence="2" id="KW-1003">Cell membrane</keyword>
<feature type="transmembrane region" description="Helical" evidence="6">
    <location>
        <begin position="185"/>
        <end position="205"/>
    </location>
</feature>
<accession>A0A2V2NJP1</accession>
<dbReference type="PANTHER" id="PTHR30086">
    <property type="entry name" value="ARGININE EXPORTER PROTEIN ARGO"/>
    <property type="match status" value="1"/>
</dbReference>
<feature type="transmembrane region" description="Helical" evidence="6">
    <location>
        <begin position="6"/>
        <end position="29"/>
    </location>
</feature>
<feature type="transmembrane region" description="Helical" evidence="6">
    <location>
        <begin position="41"/>
        <end position="69"/>
    </location>
</feature>
<keyword evidence="4 6" id="KW-1133">Transmembrane helix</keyword>
<keyword evidence="3 6" id="KW-0812">Transmembrane</keyword>
<evidence type="ECO:0000313" key="8">
    <source>
        <dbReference type="Proteomes" id="UP000245934"/>
    </source>
</evidence>
<feature type="transmembrane region" description="Helical" evidence="6">
    <location>
        <begin position="150"/>
        <end position="173"/>
    </location>
</feature>
<sequence length="206" mass="21614">MIEPGTLISGIVAGFIIAALPGPICLLCLNRTLSEGKKMGLVLGLGVTTADTIYAGLAAFGLATITHILLLNSELLQIIGGTFLFLLGIRIITSRPQAMETLPTKKGYLAAYSSMFFLTISNPLTIFLFTGLVAALGIGDEGHSLYGPTLLVTGICFGSLLWWSLLSSSAGLFQKTISSGGITKINRITGCILCIFGVIAVLRAFV</sequence>
<feature type="transmembrane region" description="Helical" evidence="6">
    <location>
        <begin position="75"/>
        <end position="93"/>
    </location>
</feature>